<dbReference type="Proteomes" id="UP000268093">
    <property type="component" value="Unassembled WGS sequence"/>
</dbReference>
<keyword evidence="2" id="KW-1185">Reference proteome</keyword>
<comment type="caution">
    <text evidence="1">The sequence shown here is derived from an EMBL/GenBank/DDBJ whole genome shotgun (WGS) entry which is preliminary data.</text>
</comment>
<evidence type="ECO:0000313" key="1">
    <source>
        <dbReference type="EMBL" id="RUP50401.1"/>
    </source>
</evidence>
<dbReference type="EMBL" id="RBNI01001481">
    <property type="protein sequence ID" value="RUP50401.1"/>
    <property type="molecule type" value="Genomic_DNA"/>
</dbReference>
<organism evidence="1 2">
    <name type="scientific">Jimgerdemannia flammicorona</name>
    <dbReference type="NCBI Taxonomy" id="994334"/>
    <lineage>
        <taxon>Eukaryota</taxon>
        <taxon>Fungi</taxon>
        <taxon>Fungi incertae sedis</taxon>
        <taxon>Mucoromycota</taxon>
        <taxon>Mucoromycotina</taxon>
        <taxon>Endogonomycetes</taxon>
        <taxon>Endogonales</taxon>
        <taxon>Endogonaceae</taxon>
        <taxon>Jimgerdemannia</taxon>
    </lineage>
</organism>
<sequence>MSSAIFMHGYLFLRPYRSKRSKFGLSRNQGKRKSDFILYPRTWDNLIDGTCGLCKAQIYEGIFMDAAGLSIW</sequence>
<accession>A0A433DHT0</accession>
<name>A0A433DHT0_9FUNG</name>
<proteinExistence type="predicted"/>
<protein>
    <submittedName>
        <fullName evidence="1">Uncharacterized protein</fullName>
    </submittedName>
</protein>
<dbReference type="AlphaFoldDB" id="A0A433DHT0"/>
<gene>
    <name evidence="1" type="ORF">BC936DRAFT_139362</name>
</gene>
<evidence type="ECO:0000313" key="2">
    <source>
        <dbReference type="Proteomes" id="UP000268093"/>
    </source>
</evidence>
<reference evidence="1 2" key="1">
    <citation type="journal article" date="2018" name="New Phytol.">
        <title>Phylogenomics of Endogonaceae and evolution of mycorrhizas within Mucoromycota.</title>
        <authorList>
            <person name="Chang Y."/>
            <person name="Desiro A."/>
            <person name="Na H."/>
            <person name="Sandor L."/>
            <person name="Lipzen A."/>
            <person name="Clum A."/>
            <person name="Barry K."/>
            <person name="Grigoriev I.V."/>
            <person name="Martin F.M."/>
            <person name="Stajich J.E."/>
            <person name="Smith M.E."/>
            <person name="Bonito G."/>
            <person name="Spatafora J.W."/>
        </authorList>
    </citation>
    <scope>NUCLEOTIDE SEQUENCE [LARGE SCALE GENOMIC DNA]</scope>
    <source>
        <strain evidence="1 2">GMNB39</strain>
    </source>
</reference>